<name>A0A3E0U1H2_9GAMM</name>
<reference evidence="2" key="1">
    <citation type="submission" date="2018-08" db="EMBL/GenBank/DDBJ databases">
        <title>Thalassotalea euphylliae genome.</title>
        <authorList>
            <person name="Summers S."/>
            <person name="Rice S.A."/>
            <person name="Freckelton M.L."/>
            <person name="Nedved B.T."/>
            <person name="Hadfield M.G."/>
        </authorList>
    </citation>
    <scope>NUCLEOTIDE SEQUENCE [LARGE SCALE GENOMIC DNA]</scope>
    <source>
        <strain evidence="2">H3</strain>
    </source>
</reference>
<keyword evidence="2" id="KW-1185">Reference proteome</keyword>
<dbReference type="AlphaFoldDB" id="A0A3E0U1H2"/>
<proteinExistence type="predicted"/>
<sequence>MCRAKRKLSLLEIEESKKLYLAISRSLTVDKFLRIKKAPHYVQGQKKAHFGGELKIAIVF</sequence>
<organism evidence="1 2">
    <name type="scientific">Thalassotalea euphylliae</name>
    <dbReference type="NCBI Taxonomy" id="1655234"/>
    <lineage>
        <taxon>Bacteria</taxon>
        <taxon>Pseudomonadati</taxon>
        <taxon>Pseudomonadota</taxon>
        <taxon>Gammaproteobacteria</taxon>
        <taxon>Alteromonadales</taxon>
        <taxon>Colwelliaceae</taxon>
        <taxon>Thalassotalea</taxon>
    </lineage>
</organism>
<dbReference type="Proteomes" id="UP000256899">
    <property type="component" value="Unassembled WGS sequence"/>
</dbReference>
<accession>A0A3E0U1H2</accession>
<evidence type="ECO:0000313" key="2">
    <source>
        <dbReference type="Proteomes" id="UP000256899"/>
    </source>
</evidence>
<evidence type="ECO:0000313" key="1">
    <source>
        <dbReference type="EMBL" id="REL30447.1"/>
    </source>
</evidence>
<dbReference type="EMBL" id="QUOT01000001">
    <property type="protein sequence ID" value="REL30447.1"/>
    <property type="molecule type" value="Genomic_DNA"/>
</dbReference>
<comment type="caution">
    <text evidence="1">The sequence shown here is derived from an EMBL/GenBank/DDBJ whole genome shotgun (WGS) entry which is preliminary data.</text>
</comment>
<protein>
    <submittedName>
        <fullName evidence="1">Uncharacterized protein</fullName>
    </submittedName>
</protein>
<gene>
    <name evidence="1" type="ORF">DXX94_06840</name>
</gene>